<accession>A0ABQ9YD96</accession>
<comment type="caution">
    <text evidence="3">The sequence shown here is derived from an EMBL/GenBank/DDBJ whole genome shotgun (WGS) entry which is preliminary data.</text>
</comment>
<dbReference type="PROSITE" id="PS00798">
    <property type="entry name" value="ALDOKETO_REDUCTASE_1"/>
    <property type="match status" value="1"/>
</dbReference>
<dbReference type="EMBL" id="JARBJD010000014">
    <property type="protein sequence ID" value="KAK2961704.1"/>
    <property type="molecule type" value="Genomic_DNA"/>
</dbReference>
<dbReference type="PANTHER" id="PTHR11732">
    <property type="entry name" value="ALDO/KETO REDUCTASE"/>
    <property type="match status" value="1"/>
</dbReference>
<dbReference type="InterPro" id="IPR020471">
    <property type="entry name" value="AKR"/>
</dbReference>
<dbReference type="InterPro" id="IPR018170">
    <property type="entry name" value="Aldo/ket_reductase_CS"/>
</dbReference>
<feature type="domain" description="NADP-dependent oxidoreductase" evidence="2">
    <location>
        <begin position="203"/>
        <end position="486"/>
    </location>
</feature>
<reference evidence="3 4" key="1">
    <citation type="journal article" date="2022" name="bioRxiv">
        <title>Genomics of Preaxostyla Flagellates Illuminates Evolutionary Transitions and the Path Towards Mitochondrial Loss.</title>
        <authorList>
            <person name="Novak L.V.F."/>
            <person name="Treitli S.C."/>
            <person name="Pyrih J."/>
            <person name="Halakuc P."/>
            <person name="Pipaliya S.V."/>
            <person name="Vacek V."/>
            <person name="Brzon O."/>
            <person name="Soukal P."/>
            <person name="Eme L."/>
            <person name="Dacks J.B."/>
            <person name="Karnkowska A."/>
            <person name="Elias M."/>
            <person name="Hampl V."/>
        </authorList>
    </citation>
    <scope>NUCLEOTIDE SEQUENCE [LARGE SCALE GENOMIC DNA]</scope>
    <source>
        <strain evidence="3">NAU3</strain>
        <tissue evidence="3">Gut</tissue>
    </source>
</reference>
<evidence type="ECO:0000259" key="2">
    <source>
        <dbReference type="Pfam" id="PF00248"/>
    </source>
</evidence>
<feature type="region of interest" description="Disordered" evidence="1">
    <location>
        <begin position="389"/>
        <end position="417"/>
    </location>
</feature>
<feature type="compositionally biased region" description="Basic and acidic residues" evidence="1">
    <location>
        <begin position="398"/>
        <end position="414"/>
    </location>
</feature>
<proteinExistence type="predicted"/>
<sequence>MTVEPKVGPSFSDVVIMNGDKSPFDVIELDERRTLEPITEHIPFCSECMMAWTSLIEKVLLTTSNMNDVAEYPSPPTFGCDLFRPDLDAGGDNDILGESQYVRLVAINLNSSAIICTEKREKSVWGIGELGLGGEEDRDNDEKTVHWHNLTSLYSCDPFFILSTNCADFGNIASSKGDDLLMLFDTLNSGNKIPRFGLGLFQAPAAETKATVLSAIDIGYRHFDLAKVYLNESDAGEAFKEAIETGKVKREDLFVTTKLWCTDHRPEKVKPALQASLARLQLSYVDLYLMHWPVAMRSDAGDFEVDANGFRPVENVPVAATWKAMEDCVNEGLCKSIGLANTPAALIFDLLQQCTIRPAVNQVELHPYHQQQSLIEYCHRNGIHVTAYSPLSRPSLQGDKRNGGRAESELEKSRIPPPNVLDDEVLKRIGAKHGKTSAQVALRWQLDRTENVSVIPKSTNPKRLMENFDVLNFKLDKDDLAAIAKLERRQFLVDPLKIFNVPLWD</sequence>
<name>A0ABQ9YD96_9EUKA</name>
<dbReference type="Proteomes" id="UP001281761">
    <property type="component" value="Unassembled WGS sequence"/>
</dbReference>
<evidence type="ECO:0000256" key="1">
    <source>
        <dbReference type="SAM" id="MobiDB-lite"/>
    </source>
</evidence>
<dbReference type="InterPro" id="IPR036812">
    <property type="entry name" value="NAD(P)_OxRdtase_dom_sf"/>
</dbReference>
<dbReference type="InterPro" id="IPR023210">
    <property type="entry name" value="NADP_OxRdtase_dom"/>
</dbReference>
<organism evidence="3 4">
    <name type="scientific">Blattamonas nauphoetae</name>
    <dbReference type="NCBI Taxonomy" id="2049346"/>
    <lineage>
        <taxon>Eukaryota</taxon>
        <taxon>Metamonada</taxon>
        <taxon>Preaxostyla</taxon>
        <taxon>Oxymonadida</taxon>
        <taxon>Blattamonas</taxon>
    </lineage>
</organism>
<dbReference type="SUPFAM" id="SSF51430">
    <property type="entry name" value="NAD(P)-linked oxidoreductase"/>
    <property type="match status" value="1"/>
</dbReference>
<protein>
    <submittedName>
        <fullName evidence="3">NADPH-dependent D-xylose reductase II,III</fullName>
        <ecNumber evidence="3">1.1.1.307</ecNumber>
    </submittedName>
</protein>
<dbReference type="EC" id="1.1.1.307" evidence="3"/>
<gene>
    <name evidence="3" type="ORF">BLNAU_3141</name>
</gene>
<dbReference type="PROSITE" id="PS00063">
    <property type="entry name" value="ALDOKETO_REDUCTASE_3"/>
    <property type="match status" value="1"/>
</dbReference>
<evidence type="ECO:0000313" key="4">
    <source>
        <dbReference type="Proteomes" id="UP001281761"/>
    </source>
</evidence>
<dbReference type="Gene3D" id="3.20.20.100">
    <property type="entry name" value="NADP-dependent oxidoreductase domain"/>
    <property type="match status" value="1"/>
</dbReference>
<evidence type="ECO:0000313" key="3">
    <source>
        <dbReference type="EMBL" id="KAK2961704.1"/>
    </source>
</evidence>
<dbReference type="PRINTS" id="PR00069">
    <property type="entry name" value="ALDKETRDTASE"/>
</dbReference>
<keyword evidence="3" id="KW-0560">Oxidoreductase</keyword>
<dbReference type="GO" id="GO:0016491">
    <property type="term" value="F:oxidoreductase activity"/>
    <property type="evidence" value="ECO:0007669"/>
    <property type="project" value="UniProtKB-KW"/>
</dbReference>
<keyword evidence="4" id="KW-1185">Reference proteome</keyword>
<dbReference type="Pfam" id="PF00248">
    <property type="entry name" value="Aldo_ket_red"/>
    <property type="match status" value="1"/>
</dbReference>